<organism evidence="3 4">
    <name type="scientific">Porcisia hertigi</name>
    <dbReference type="NCBI Taxonomy" id="2761500"/>
    <lineage>
        <taxon>Eukaryota</taxon>
        <taxon>Discoba</taxon>
        <taxon>Euglenozoa</taxon>
        <taxon>Kinetoplastea</taxon>
        <taxon>Metakinetoplastina</taxon>
        <taxon>Trypanosomatida</taxon>
        <taxon>Trypanosomatidae</taxon>
        <taxon>Leishmaniinae</taxon>
        <taxon>Porcisia</taxon>
    </lineage>
</organism>
<evidence type="ECO:0000256" key="2">
    <source>
        <dbReference type="SAM" id="MobiDB-lite"/>
    </source>
</evidence>
<feature type="coiled-coil region" evidence="1">
    <location>
        <begin position="84"/>
        <end position="111"/>
    </location>
</feature>
<feature type="compositionally biased region" description="Low complexity" evidence="2">
    <location>
        <begin position="23"/>
        <end position="53"/>
    </location>
</feature>
<protein>
    <submittedName>
        <fullName evidence="3">Uncharacterized protein</fullName>
    </submittedName>
</protein>
<dbReference type="Proteomes" id="UP000674318">
    <property type="component" value="Chromosome 6"/>
</dbReference>
<name>A0A836LKN6_9TRYP</name>
<dbReference type="PANTHER" id="PTHR18950:SF0">
    <property type="entry name" value="PROGESTERONE IMMUNOMODULATORY BINDING FACTOR 1"/>
    <property type="match status" value="1"/>
</dbReference>
<feature type="coiled-coil region" evidence="1">
    <location>
        <begin position="185"/>
        <end position="254"/>
    </location>
</feature>
<reference evidence="3 4" key="1">
    <citation type="submission" date="2021-02" db="EMBL/GenBank/DDBJ databases">
        <title>Porcisia hertigi Genome sequencing and assembly.</title>
        <authorList>
            <person name="Almutairi H."/>
            <person name="Gatherer D."/>
        </authorList>
    </citation>
    <scope>NUCLEOTIDE SEQUENCE [LARGE SCALE GENOMIC DNA]</scope>
    <source>
        <strain evidence="3 4">C119</strain>
    </source>
</reference>
<feature type="coiled-coil region" evidence="1">
    <location>
        <begin position="404"/>
        <end position="480"/>
    </location>
</feature>
<dbReference type="PANTHER" id="PTHR18950">
    <property type="entry name" value="PROGESTERONE-INDUCED BLOCKING FACTOR 1"/>
    <property type="match status" value="1"/>
</dbReference>
<dbReference type="KEGG" id="phet:94293196"/>
<keyword evidence="1" id="KW-0175">Coiled coil</keyword>
<feature type="region of interest" description="Disordered" evidence="2">
    <location>
        <begin position="520"/>
        <end position="576"/>
    </location>
</feature>
<dbReference type="GO" id="GO:0060271">
    <property type="term" value="P:cilium assembly"/>
    <property type="evidence" value="ECO:0007669"/>
    <property type="project" value="TreeGrafter"/>
</dbReference>
<evidence type="ECO:0000313" key="4">
    <source>
        <dbReference type="Proteomes" id="UP000674318"/>
    </source>
</evidence>
<feature type="region of interest" description="Disordered" evidence="2">
    <location>
        <begin position="1"/>
        <end position="53"/>
    </location>
</feature>
<dbReference type="OrthoDB" id="278135at2759"/>
<accession>A0A836LKN6</accession>
<dbReference type="GO" id="GO:0005815">
    <property type="term" value="C:microtubule organizing center"/>
    <property type="evidence" value="ECO:0007669"/>
    <property type="project" value="TreeGrafter"/>
</dbReference>
<keyword evidence="4" id="KW-1185">Reference proteome</keyword>
<dbReference type="GeneID" id="94293196"/>
<dbReference type="InterPro" id="IPR026205">
    <property type="entry name" value="PIBF1"/>
</dbReference>
<sequence length="576" mass="64624">MPVERVQVHRPPRRAGARGNDGGTTTAVTIGTTSSRSHSTTTTTAASTASSSSALLPEGEFIQQTRRYEDENIRALLHQLPSSPKQLMRRLEQQQQEMNLLKEENIHLKSREVEISSLTLRLQERINATQNQVDHIKTQVQLNLANPITEEEYHRIEALSESQRDLVDVMKLGVYRQLGSLRASQQAATRRAAELSTSVAQLQQENSDIKVRLSEYESQGETEKEKADKKARQIASQQARIAELEGHIASLEAKNKSMYVDQEQYLSAKLTAQIKTDEVARLSVRLEESEMDMQRYRANAECTEQKLDILKSEYYELKLRYGQRVLELESALKASEEKLKTLGDLEMESQLFISNLATSSEGEMAFSAGPEGTATGRSTNAYEGWLALPRSRKLAHSLVVTKRCLHLENKVAALEHELAFKEAQVSRLQVSLDGARDALNNINSPYVLVEKAMTEMTNENEALKQKVGILEQDKKDLQLKVQQYGSNLRVLTHHRKELLRIKKLLRQLGLREGFVFPTTDEEAEQAQEGQVSKTEKPQATRNSGASEHSAVSPAHHASGTTPPASYSALRPIEMTF</sequence>
<comment type="caution">
    <text evidence="3">The sequence shown here is derived from an EMBL/GenBank/DDBJ whole genome shotgun (WGS) entry which is preliminary data.</text>
</comment>
<dbReference type="RefSeq" id="XP_067759557.1">
    <property type="nucleotide sequence ID" value="XM_067903119.1"/>
</dbReference>
<feature type="coiled-coil region" evidence="1">
    <location>
        <begin position="279"/>
        <end position="345"/>
    </location>
</feature>
<evidence type="ECO:0000256" key="1">
    <source>
        <dbReference type="SAM" id="Coils"/>
    </source>
</evidence>
<gene>
    <name evidence="3" type="ORF">JKF63_07178</name>
</gene>
<evidence type="ECO:0000313" key="3">
    <source>
        <dbReference type="EMBL" id="KAG5511236.1"/>
    </source>
</evidence>
<proteinExistence type="predicted"/>
<dbReference type="AlphaFoldDB" id="A0A836LKN6"/>
<dbReference type="EMBL" id="JAFJZO010000006">
    <property type="protein sequence ID" value="KAG5511236.1"/>
    <property type="molecule type" value="Genomic_DNA"/>
</dbReference>